<dbReference type="WBParaSite" id="PSU_v2.g2921.t1">
    <property type="protein sequence ID" value="PSU_v2.g2921.t1"/>
    <property type="gene ID" value="PSU_v2.g2921"/>
</dbReference>
<organism evidence="1 2">
    <name type="scientific">Panagrolaimus superbus</name>
    <dbReference type="NCBI Taxonomy" id="310955"/>
    <lineage>
        <taxon>Eukaryota</taxon>
        <taxon>Metazoa</taxon>
        <taxon>Ecdysozoa</taxon>
        <taxon>Nematoda</taxon>
        <taxon>Chromadorea</taxon>
        <taxon>Rhabditida</taxon>
        <taxon>Tylenchina</taxon>
        <taxon>Panagrolaimomorpha</taxon>
        <taxon>Panagrolaimoidea</taxon>
        <taxon>Panagrolaimidae</taxon>
        <taxon>Panagrolaimus</taxon>
    </lineage>
</organism>
<dbReference type="AlphaFoldDB" id="A0A914YSD0"/>
<sequence length="88" mass="10365">MPKTVIDDNIKRGQKGKRAGLWVMPNTNTNFTCKMCYPDDECDHDMEFEANHVFMDDEKIRTIGVGLPQLRNHMKKQHWVEYLVCYGM</sequence>
<name>A0A914YSD0_9BILA</name>
<evidence type="ECO:0000313" key="1">
    <source>
        <dbReference type="Proteomes" id="UP000887577"/>
    </source>
</evidence>
<evidence type="ECO:0000313" key="2">
    <source>
        <dbReference type="WBParaSite" id="PSU_v2.g2921.t1"/>
    </source>
</evidence>
<reference evidence="2" key="1">
    <citation type="submission" date="2022-11" db="UniProtKB">
        <authorList>
            <consortium name="WormBaseParasite"/>
        </authorList>
    </citation>
    <scope>IDENTIFICATION</scope>
</reference>
<proteinExistence type="predicted"/>
<protein>
    <submittedName>
        <fullName evidence="2">Uncharacterized protein</fullName>
    </submittedName>
</protein>
<keyword evidence="1" id="KW-1185">Reference proteome</keyword>
<accession>A0A914YSD0</accession>
<dbReference type="Proteomes" id="UP000887577">
    <property type="component" value="Unplaced"/>
</dbReference>